<dbReference type="RefSeq" id="WP_203775241.1">
    <property type="nucleotide sequence ID" value="NZ_BAAAYJ010000022.1"/>
</dbReference>
<gene>
    <name evidence="2" type="ORF">Ani05nite_68360</name>
</gene>
<proteinExistence type="predicted"/>
<keyword evidence="3" id="KW-1185">Reference proteome</keyword>
<reference evidence="2" key="1">
    <citation type="submission" date="2021-01" db="EMBL/GenBank/DDBJ databases">
        <title>Whole genome shotgun sequence of Actinoplanes nipponensis NBRC 14063.</title>
        <authorList>
            <person name="Komaki H."/>
            <person name="Tamura T."/>
        </authorList>
    </citation>
    <scope>NUCLEOTIDE SEQUENCE</scope>
    <source>
        <strain evidence="2">NBRC 14063</strain>
    </source>
</reference>
<dbReference type="Proteomes" id="UP000647172">
    <property type="component" value="Unassembled WGS sequence"/>
</dbReference>
<feature type="domain" description="HD" evidence="1">
    <location>
        <begin position="37"/>
        <end position="137"/>
    </location>
</feature>
<evidence type="ECO:0000313" key="2">
    <source>
        <dbReference type="EMBL" id="GIE53302.1"/>
    </source>
</evidence>
<dbReference type="AlphaFoldDB" id="A0A919MQM5"/>
<name>A0A919MQM5_9ACTN</name>
<comment type="caution">
    <text evidence="2">The sequence shown here is derived from an EMBL/GenBank/DDBJ whole genome shotgun (WGS) entry which is preliminary data.</text>
</comment>
<accession>A0A919MQM5</accession>
<dbReference type="Pfam" id="PF01966">
    <property type="entry name" value="HD"/>
    <property type="match status" value="1"/>
</dbReference>
<dbReference type="EMBL" id="BOMQ01000081">
    <property type="protein sequence ID" value="GIE53302.1"/>
    <property type="molecule type" value="Genomic_DNA"/>
</dbReference>
<evidence type="ECO:0000259" key="1">
    <source>
        <dbReference type="Pfam" id="PF01966"/>
    </source>
</evidence>
<evidence type="ECO:0000313" key="3">
    <source>
        <dbReference type="Proteomes" id="UP000647172"/>
    </source>
</evidence>
<dbReference type="InterPro" id="IPR006674">
    <property type="entry name" value="HD_domain"/>
</dbReference>
<organism evidence="2 3">
    <name type="scientific">Actinoplanes nipponensis</name>
    <dbReference type="NCBI Taxonomy" id="135950"/>
    <lineage>
        <taxon>Bacteria</taxon>
        <taxon>Bacillati</taxon>
        <taxon>Actinomycetota</taxon>
        <taxon>Actinomycetes</taxon>
        <taxon>Micromonosporales</taxon>
        <taxon>Micromonosporaceae</taxon>
        <taxon>Actinoplanes</taxon>
    </lineage>
</organism>
<sequence>MTSSALDRALTDSPLRPLPATAAELLRALDAPPRLGAHLRAVHDVAWSLTDALGRRRPELRFDTAAVLFGAATHDIGKVLHVAELSGPGHRHEEAGRDLLLRYGVPAHLARFAGSHGSWTAPEATLDDLLVSLADKVWKAARIPELEERVGLHLGGAPWEAFLVLDDVLQELAAGADERLAFQAAHPVAA</sequence>
<dbReference type="SUPFAM" id="SSF109604">
    <property type="entry name" value="HD-domain/PDEase-like"/>
    <property type="match status" value="1"/>
</dbReference>
<protein>
    <submittedName>
        <fullName evidence="2">Phosphohydrolase</fullName>
    </submittedName>
</protein>